<dbReference type="STRING" id="671143.DAMO_1318"/>
<feature type="region of interest" description="Disordered" evidence="1">
    <location>
        <begin position="1"/>
        <end position="20"/>
    </location>
</feature>
<dbReference type="EMBL" id="FP565575">
    <property type="protein sequence ID" value="CBE68378.1"/>
    <property type="molecule type" value="Genomic_DNA"/>
</dbReference>
<accession>D5MF49</accession>
<dbReference type="HOGENOM" id="CLU_2192221_0_0_0"/>
<evidence type="ECO:0000256" key="1">
    <source>
        <dbReference type="SAM" id="MobiDB-lite"/>
    </source>
</evidence>
<sequence length="108" mass="11593">MSKGNVNGKAVINSTTADAEGSRKMAFTVEFDNQGNITEVYEGGVSKGMGRVIHPHHEKKEGENIPKGMRANLDGKSVENITSVTIVTTTNPTICLIQGGKLYCFPKP</sequence>
<protein>
    <submittedName>
        <fullName evidence="2">Uncharacterized protein</fullName>
    </submittedName>
</protein>
<dbReference type="Proteomes" id="UP000006898">
    <property type="component" value="Chromosome"/>
</dbReference>
<gene>
    <name evidence="2" type="ORF">DAMO_1318</name>
</gene>
<dbReference type="KEGG" id="mox:DAMO_1318"/>
<evidence type="ECO:0000313" key="2">
    <source>
        <dbReference type="EMBL" id="CBE68378.1"/>
    </source>
</evidence>
<feature type="region of interest" description="Disordered" evidence="1">
    <location>
        <begin position="48"/>
        <end position="71"/>
    </location>
</feature>
<reference evidence="2 3" key="1">
    <citation type="journal article" date="2010" name="Nature">
        <title>Nitrite-driven anaerobic methane oxidation by oxygenic bacteria.</title>
        <authorList>
            <person name="Ettwig K.F."/>
            <person name="Butler M.K."/>
            <person name="Le Paslier D."/>
            <person name="Pelletier E."/>
            <person name="Mangenot S."/>
            <person name="Kuypers M.M.M."/>
            <person name="Schreiber F."/>
            <person name="Dutilh B.E."/>
            <person name="Zedelius J."/>
            <person name="de Beer D."/>
            <person name="Gloerich J."/>
            <person name="Wessels H.J.C.T."/>
            <person name="van Allen T."/>
            <person name="Luesken F."/>
            <person name="Wu M."/>
            <person name="van de Pas-Schoonen K.T."/>
            <person name="Op den Camp H.J.M."/>
            <person name="Janssen-Megens E.M."/>
            <person name="Francoijs K-J."/>
            <person name="Stunnenberg H."/>
            <person name="Weissenbach J."/>
            <person name="Jetten M.S.M."/>
            <person name="Strous M."/>
        </authorList>
    </citation>
    <scope>NUCLEOTIDE SEQUENCE [LARGE SCALE GENOMIC DNA]</scope>
</reference>
<organism evidence="2 3">
    <name type="scientific">Methylomirabilis oxygeniifera</name>
    <dbReference type="NCBI Taxonomy" id="671143"/>
    <lineage>
        <taxon>Bacteria</taxon>
        <taxon>Candidatus Methylomirabilota</taxon>
        <taxon>Candidatus Methylomirabilia</taxon>
        <taxon>Candidatus Methylomirabilales</taxon>
        <taxon>Candidatus Methylomirabilaceae</taxon>
        <taxon>Candidatus Methylomirabilis</taxon>
    </lineage>
</organism>
<proteinExistence type="predicted"/>
<evidence type="ECO:0000313" key="3">
    <source>
        <dbReference type="Proteomes" id="UP000006898"/>
    </source>
</evidence>
<name>D5MF49_METO1</name>
<dbReference type="AlphaFoldDB" id="D5MF49"/>